<keyword evidence="3" id="KW-0547">Nucleotide-binding</keyword>
<evidence type="ECO:0000313" key="16">
    <source>
        <dbReference type="Proteomes" id="UP001152876"/>
    </source>
</evidence>
<keyword evidence="16" id="KW-1185">Reference proteome</keyword>
<dbReference type="AlphaFoldDB" id="A0A9X4NNN0"/>
<dbReference type="EMBL" id="AOGK01000003">
    <property type="protein sequence ID" value="MDG5974680.1"/>
    <property type="molecule type" value="Genomic_DNA"/>
</dbReference>
<evidence type="ECO:0000256" key="1">
    <source>
        <dbReference type="ARBA" id="ARBA00022485"/>
    </source>
</evidence>
<name>A0A9X4NNN0_9BURK</name>
<dbReference type="Proteomes" id="UP001152876">
    <property type="component" value="Unassembled WGS sequence"/>
</dbReference>
<accession>A0A9X4NNN0</accession>
<keyword evidence="8" id="KW-0408">Iron</keyword>
<dbReference type="GO" id="GO:0016818">
    <property type="term" value="F:hydrolase activity, acting on acid anhydrides, in phosphorus-containing anhydrides"/>
    <property type="evidence" value="ECO:0007669"/>
    <property type="project" value="InterPro"/>
</dbReference>
<dbReference type="PROSITE" id="PS51193">
    <property type="entry name" value="HELICASE_ATP_BIND_2"/>
    <property type="match status" value="1"/>
</dbReference>
<dbReference type="InterPro" id="IPR014013">
    <property type="entry name" value="Helic_SF1/SF2_ATP-bd_DinG/Rad3"/>
</dbReference>
<dbReference type="InterPro" id="IPR045028">
    <property type="entry name" value="DinG/Rad3-like"/>
</dbReference>
<dbReference type="GO" id="GO:0005524">
    <property type="term" value="F:ATP binding"/>
    <property type="evidence" value="ECO:0007669"/>
    <property type="project" value="UniProtKB-KW"/>
</dbReference>
<dbReference type="GO" id="GO:0051539">
    <property type="term" value="F:4 iron, 4 sulfur cluster binding"/>
    <property type="evidence" value="ECO:0007669"/>
    <property type="project" value="UniProtKB-KW"/>
</dbReference>
<evidence type="ECO:0000256" key="7">
    <source>
        <dbReference type="ARBA" id="ARBA00022840"/>
    </source>
</evidence>
<keyword evidence="1" id="KW-0004">4Fe-4S</keyword>
<gene>
    <name evidence="15" type="ORF">H010_05407</name>
</gene>
<dbReference type="GO" id="GO:0006281">
    <property type="term" value="P:DNA repair"/>
    <property type="evidence" value="ECO:0007669"/>
    <property type="project" value="UniProtKB-KW"/>
</dbReference>
<dbReference type="Pfam" id="PF06733">
    <property type="entry name" value="DEAD_2"/>
    <property type="match status" value="1"/>
</dbReference>
<evidence type="ECO:0000256" key="10">
    <source>
        <dbReference type="ARBA" id="ARBA00023125"/>
    </source>
</evidence>
<comment type="caution">
    <text evidence="15">The sequence shown here is derived from an EMBL/GenBank/DDBJ whole genome shotgun (WGS) entry which is preliminary data.</text>
</comment>
<proteinExistence type="inferred from homology"/>
<evidence type="ECO:0000256" key="8">
    <source>
        <dbReference type="ARBA" id="ARBA00023004"/>
    </source>
</evidence>
<evidence type="ECO:0000256" key="3">
    <source>
        <dbReference type="ARBA" id="ARBA00022741"/>
    </source>
</evidence>
<keyword evidence="9" id="KW-0411">Iron-sulfur</keyword>
<evidence type="ECO:0000256" key="4">
    <source>
        <dbReference type="ARBA" id="ARBA00022763"/>
    </source>
</evidence>
<dbReference type="PANTHER" id="PTHR11472">
    <property type="entry name" value="DNA REPAIR DEAD HELICASE RAD3/XP-D SUBFAMILY MEMBER"/>
    <property type="match status" value="1"/>
</dbReference>
<feature type="domain" description="Helicase ATP-binding" evidence="14">
    <location>
        <begin position="193"/>
        <end position="453"/>
    </location>
</feature>
<sequence length="787" mass="86301">MSPTENTATPRLVDEAAADAPLGAVAVRTLCDFAARRGDLDLRFTPSPSGSEGVAGHGEVTSRRGAGYQREVPLASQWRGLRVQGRADGWDASAQRLEEIKTHRGDAAVIADNARALHWAQARVYGWMLCEQLGLERIELVLIYFNIDTGQETPLSETQNASTLRAHFEDLCERYSGWARQERAHRSARDAALRALVFPFPEFRAGQRALAEAVYRAHAAGRVLMAQAPTGIGKTAATLFAALKAAPAQGLDKLFYLTARTTGRQLALDALARLGAASQAPARPVLPLRVLERVARDKACEHPDKACHGESCPLARGFYDRLPAARAAAAQAGWLDKTALRELALEHSVCPYYLGQEMLRWSDVAVGDVNHFFDLGAHWHGLTLEHGWQTALLVDEAHNLIERARAMYSAQLDPAAFQALRRNAPAALKKGLDRLHRQWNALAREQESEYTVLPEPPGAFNAALQQLCGEIGDHLALHPQDAAGGPLQAWFFDALHFQRVAELHGEHSLCDLTRTPHPAPGTRMAQPLISLRNLVPGPLLQDRWSAVRGATLFSATLAPMDYVADLLGLPADTLRVNVPSPFAGEQLAVRVAPHISTRWTDRLASLTPMADTMAAQFAAEPGNYLAFFSSFDYLAQALDRLQQRHPAIPVWAQSRGMGEPEREAFIARFTDSGQGIGFAVLGGAFGEGIDLPGRRLIGAFIATLGLPQVNPVNEQLKARLQAKFGRGYDYTYLFPGVQKVVQAAGRVIRSEQDHGTVWLLDDRYARAEVRRLLPAWWHVRSGEPQAR</sequence>
<organism evidence="15 16">
    <name type="scientific">Hydrogenophaga taeniospiralis CCUG 15921</name>
    <dbReference type="NCBI Taxonomy" id="1281780"/>
    <lineage>
        <taxon>Bacteria</taxon>
        <taxon>Pseudomonadati</taxon>
        <taxon>Pseudomonadota</taxon>
        <taxon>Betaproteobacteria</taxon>
        <taxon>Burkholderiales</taxon>
        <taxon>Comamonadaceae</taxon>
        <taxon>Hydrogenophaga</taxon>
    </lineage>
</organism>
<keyword evidence="11" id="KW-0234">DNA repair</keyword>
<dbReference type="InterPro" id="IPR006554">
    <property type="entry name" value="Helicase-like_DEXD_c2"/>
</dbReference>
<evidence type="ECO:0000256" key="12">
    <source>
        <dbReference type="ARBA" id="ARBA00023235"/>
    </source>
</evidence>
<evidence type="ECO:0000259" key="14">
    <source>
        <dbReference type="PROSITE" id="PS51193"/>
    </source>
</evidence>
<keyword evidence="4" id="KW-0227">DNA damage</keyword>
<dbReference type="GO" id="GO:0046872">
    <property type="term" value="F:metal ion binding"/>
    <property type="evidence" value="ECO:0007669"/>
    <property type="project" value="UniProtKB-KW"/>
</dbReference>
<dbReference type="GO" id="GO:0003678">
    <property type="term" value="F:DNA helicase activity"/>
    <property type="evidence" value="ECO:0007669"/>
    <property type="project" value="InterPro"/>
</dbReference>
<evidence type="ECO:0000256" key="11">
    <source>
        <dbReference type="ARBA" id="ARBA00023204"/>
    </source>
</evidence>
<dbReference type="SMART" id="SM00488">
    <property type="entry name" value="DEXDc2"/>
    <property type="match status" value="1"/>
</dbReference>
<dbReference type="PANTHER" id="PTHR11472:SF34">
    <property type="entry name" value="REGULATOR OF TELOMERE ELONGATION HELICASE 1"/>
    <property type="match status" value="1"/>
</dbReference>
<keyword evidence="12" id="KW-0413">Isomerase</keyword>
<dbReference type="Pfam" id="PF13307">
    <property type="entry name" value="Helicase_C_2"/>
    <property type="match status" value="1"/>
</dbReference>
<dbReference type="SUPFAM" id="SSF52540">
    <property type="entry name" value="P-loop containing nucleoside triphosphate hydrolases"/>
    <property type="match status" value="2"/>
</dbReference>
<evidence type="ECO:0000256" key="6">
    <source>
        <dbReference type="ARBA" id="ARBA00022806"/>
    </source>
</evidence>
<dbReference type="RefSeq" id="WP_068172525.1">
    <property type="nucleotide sequence ID" value="NZ_AOGK01000003.1"/>
</dbReference>
<dbReference type="Gene3D" id="3.40.50.300">
    <property type="entry name" value="P-loop containing nucleotide triphosphate hydrolases"/>
    <property type="match status" value="2"/>
</dbReference>
<keyword evidence="5" id="KW-0378">Hydrolase</keyword>
<evidence type="ECO:0000256" key="2">
    <source>
        <dbReference type="ARBA" id="ARBA00022723"/>
    </source>
</evidence>
<evidence type="ECO:0000256" key="5">
    <source>
        <dbReference type="ARBA" id="ARBA00022801"/>
    </source>
</evidence>
<comment type="similarity">
    <text evidence="13">Belongs to the helicase family. DinG subfamily.</text>
</comment>
<dbReference type="InterPro" id="IPR006555">
    <property type="entry name" value="ATP-dep_Helicase_C"/>
</dbReference>
<dbReference type="OrthoDB" id="9765586at2"/>
<dbReference type="SMART" id="SM00491">
    <property type="entry name" value="HELICc2"/>
    <property type="match status" value="1"/>
</dbReference>
<keyword evidence="6 15" id="KW-0347">Helicase</keyword>
<evidence type="ECO:0000256" key="9">
    <source>
        <dbReference type="ARBA" id="ARBA00023014"/>
    </source>
</evidence>
<dbReference type="GO" id="GO:0003677">
    <property type="term" value="F:DNA binding"/>
    <property type="evidence" value="ECO:0007669"/>
    <property type="project" value="UniProtKB-KW"/>
</dbReference>
<protein>
    <submittedName>
        <fullName evidence="15">Helicase c2</fullName>
    </submittedName>
</protein>
<keyword evidence="7" id="KW-0067">ATP-binding</keyword>
<keyword evidence="10" id="KW-0238">DNA-binding</keyword>
<reference evidence="15" key="1">
    <citation type="submission" date="2013-01" db="EMBL/GenBank/DDBJ databases">
        <title>Genome draft of Hydrogenophaga taeniospiralis 2K1.</title>
        <authorList>
            <person name="Gomila M."/>
            <person name="Lalucat J."/>
        </authorList>
    </citation>
    <scope>NUCLEOTIDE SEQUENCE</scope>
    <source>
        <strain evidence="15">CCUG 15921</strain>
    </source>
</reference>
<dbReference type="InterPro" id="IPR010614">
    <property type="entry name" value="RAD3-like_helicase_DEAD"/>
</dbReference>
<dbReference type="InterPro" id="IPR027417">
    <property type="entry name" value="P-loop_NTPase"/>
</dbReference>
<keyword evidence="2" id="KW-0479">Metal-binding</keyword>
<evidence type="ECO:0000313" key="15">
    <source>
        <dbReference type="EMBL" id="MDG5974680.1"/>
    </source>
</evidence>
<evidence type="ECO:0000256" key="13">
    <source>
        <dbReference type="ARBA" id="ARBA00038058"/>
    </source>
</evidence>